<dbReference type="VEuPathDB" id="TriTrypDB:TEOVI_000766100"/>
<dbReference type="AlphaFoldDB" id="A0A1G4I0C2"/>
<organism evidence="2 3">
    <name type="scientific">Trypanosoma equiperdum</name>
    <dbReference type="NCBI Taxonomy" id="5694"/>
    <lineage>
        <taxon>Eukaryota</taxon>
        <taxon>Discoba</taxon>
        <taxon>Euglenozoa</taxon>
        <taxon>Kinetoplastea</taxon>
        <taxon>Metakinetoplastina</taxon>
        <taxon>Trypanosomatida</taxon>
        <taxon>Trypanosomatidae</taxon>
        <taxon>Trypanosoma</taxon>
    </lineage>
</organism>
<feature type="compositionally biased region" description="Basic residues" evidence="1">
    <location>
        <begin position="63"/>
        <end position="83"/>
    </location>
</feature>
<dbReference type="RefSeq" id="XP_067076639.1">
    <property type="nucleotide sequence ID" value="XM_067220538.1"/>
</dbReference>
<proteinExistence type="predicted"/>
<reference evidence="2" key="1">
    <citation type="submission" date="2016-09" db="EMBL/GenBank/DDBJ databases">
        <authorList>
            <person name="Hebert L."/>
            <person name="Moumen B."/>
        </authorList>
    </citation>
    <scope>NUCLEOTIDE SEQUENCE [LARGE SCALE GENOMIC DNA]</scope>
    <source>
        <strain evidence="2">OVI</strain>
    </source>
</reference>
<accession>A0A1G4I0C2</accession>
<gene>
    <name evidence="2" type="ORF">TEOVI_000766100</name>
</gene>
<dbReference type="EMBL" id="CZPT02000195">
    <property type="protein sequence ID" value="SCU64958.1"/>
    <property type="molecule type" value="Genomic_DNA"/>
</dbReference>
<evidence type="ECO:0000313" key="2">
    <source>
        <dbReference type="EMBL" id="SCU64958.1"/>
    </source>
</evidence>
<name>A0A1G4I0C2_TRYEQ</name>
<evidence type="ECO:0000256" key="1">
    <source>
        <dbReference type="SAM" id="MobiDB-lite"/>
    </source>
</evidence>
<sequence length="128" mass="14331">MAEQAVAPESFVLKSGIFKKWNRVSVATFFSLLNAFCSGHQGRGDYTSVKHLTIRSDVLIPKGKRSRKSSYSTIHRRHVRKGGPTKITRGRAREDAKTSVSSIIFPSSTTSSFHTLHKNKLFPSLNRL</sequence>
<comment type="caution">
    <text evidence="2">The sequence shown here is derived from an EMBL/GenBank/DDBJ whole genome shotgun (WGS) entry which is preliminary data.</text>
</comment>
<dbReference type="Proteomes" id="UP000195570">
    <property type="component" value="Unassembled WGS sequence"/>
</dbReference>
<dbReference type="GeneID" id="92381595"/>
<protein>
    <submittedName>
        <fullName evidence="2">Uncharacterized protein</fullName>
    </submittedName>
</protein>
<evidence type="ECO:0000313" key="3">
    <source>
        <dbReference type="Proteomes" id="UP000195570"/>
    </source>
</evidence>
<keyword evidence="3" id="KW-1185">Reference proteome</keyword>
<feature type="region of interest" description="Disordered" evidence="1">
    <location>
        <begin position="63"/>
        <end position="95"/>
    </location>
</feature>